<gene>
    <name evidence="1" type="ORF">B0H17DRAFT_1328868</name>
</gene>
<evidence type="ECO:0000313" key="2">
    <source>
        <dbReference type="Proteomes" id="UP001221757"/>
    </source>
</evidence>
<dbReference type="EMBL" id="JARKIE010000029">
    <property type="protein sequence ID" value="KAJ7697732.1"/>
    <property type="molecule type" value="Genomic_DNA"/>
</dbReference>
<name>A0AAD7GMD6_MYCRO</name>
<proteinExistence type="predicted"/>
<keyword evidence="2" id="KW-1185">Reference proteome</keyword>
<reference evidence="1" key="1">
    <citation type="submission" date="2023-03" db="EMBL/GenBank/DDBJ databases">
        <title>Massive genome expansion in bonnet fungi (Mycena s.s.) driven by repeated elements and novel gene families across ecological guilds.</title>
        <authorList>
            <consortium name="Lawrence Berkeley National Laboratory"/>
            <person name="Harder C.B."/>
            <person name="Miyauchi S."/>
            <person name="Viragh M."/>
            <person name="Kuo A."/>
            <person name="Thoen E."/>
            <person name="Andreopoulos B."/>
            <person name="Lu D."/>
            <person name="Skrede I."/>
            <person name="Drula E."/>
            <person name="Henrissat B."/>
            <person name="Morin E."/>
            <person name="Kohler A."/>
            <person name="Barry K."/>
            <person name="LaButti K."/>
            <person name="Morin E."/>
            <person name="Salamov A."/>
            <person name="Lipzen A."/>
            <person name="Mereny Z."/>
            <person name="Hegedus B."/>
            <person name="Baldrian P."/>
            <person name="Stursova M."/>
            <person name="Weitz H."/>
            <person name="Taylor A."/>
            <person name="Grigoriev I.V."/>
            <person name="Nagy L.G."/>
            <person name="Martin F."/>
            <person name="Kauserud H."/>
        </authorList>
    </citation>
    <scope>NUCLEOTIDE SEQUENCE</scope>
    <source>
        <strain evidence="1">CBHHK067</strain>
    </source>
</reference>
<evidence type="ECO:0000313" key="1">
    <source>
        <dbReference type="EMBL" id="KAJ7697732.1"/>
    </source>
</evidence>
<dbReference type="Proteomes" id="UP001221757">
    <property type="component" value="Unassembled WGS sequence"/>
</dbReference>
<protein>
    <submittedName>
        <fullName evidence="1">Uncharacterized protein</fullName>
    </submittedName>
</protein>
<dbReference type="AlphaFoldDB" id="A0AAD7GMD6"/>
<comment type="caution">
    <text evidence="1">The sequence shown here is derived from an EMBL/GenBank/DDBJ whole genome shotgun (WGS) entry which is preliminary data.</text>
</comment>
<organism evidence="1 2">
    <name type="scientific">Mycena rosella</name>
    <name type="common">Pink bonnet</name>
    <name type="synonym">Agaricus rosellus</name>
    <dbReference type="NCBI Taxonomy" id="1033263"/>
    <lineage>
        <taxon>Eukaryota</taxon>
        <taxon>Fungi</taxon>
        <taxon>Dikarya</taxon>
        <taxon>Basidiomycota</taxon>
        <taxon>Agaricomycotina</taxon>
        <taxon>Agaricomycetes</taxon>
        <taxon>Agaricomycetidae</taxon>
        <taxon>Agaricales</taxon>
        <taxon>Marasmiineae</taxon>
        <taxon>Mycenaceae</taxon>
        <taxon>Mycena</taxon>
    </lineage>
</organism>
<sequence length="105" mass="11466">MSRAHTSIPITWLSSSICGPSALSAAPADHCLYLRSLSYHITAQFLSPLRPSSFLLLFVRVPRHPMTLFRADSACTDCYSSFLRRGALPLSRPGIRAQGSSARTS</sequence>
<accession>A0AAD7GMD6</accession>